<dbReference type="RefSeq" id="WP_235310994.1">
    <property type="nucleotide sequence ID" value="NZ_JAKGAS010000002.1"/>
</dbReference>
<evidence type="ECO:0008006" key="3">
    <source>
        <dbReference type="Google" id="ProtNLM"/>
    </source>
</evidence>
<comment type="caution">
    <text evidence="1">The sequence shown here is derived from an EMBL/GenBank/DDBJ whole genome shotgun (WGS) entry which is preliminary data.</text>
</comment>
<evidence type="ECO:0000313" key="2">
    <source>
        <dbReference type="Proteomes" id="UP001521137"/>
    </source>
</evidence>
<dbReference type="Proteomes" id="UP001521137">
    <property type="component" value="Unassembled WGS sequence"/>
</dbReference>
<name>A0ABS9D3H3_9ALTE</name>
<evidence type="ECO:0000313" key="1">
    <source>
        <dbReference type="EMBL" id="MCF2947474.1"/>
    </source>
</evidence>
<sequence>MKNFSFTLIISIMLLACNGTEQTNSTSVQLPASSFAEQYSMADFKLNDNYQYWEIRKGTDLSTAKVGHTVLNKYDPEKFTALQNDLSNRIEAVQSDYGFDSQCLPSYCPIYGVAIRQDDIVVIESQQDLLVFFDYIDTEAEVFVYLNKNGAVPKSYEKNALGYKVLVAWDDLCGTHGEKLVQVFTDGTVEDIKELSETQYDGCY</sequence>
<gene>
    <name evidence="1" type="ORF">L0668_05100</name>
</gene>
<accession>A0ABS9D3H3</accession>
<protein>
    <recommendedName>
        <fullName evidence="3">Lipoprotein</fullName>
    </recommendedName>
</protein>
<organism evidence="1 2">
    <name type="scientific">Paraglaciecola algarum</name>
    <dbReference type="NCBI Taxonomy" id="3050085"/>
    <lineage>
        <taxon>Bacteria</taxon>
        <taxon>Pseudomonadati</taxon>
        <taxon>Pseudomonadota</taxon>
        <taxon>Gammaproteobacteria</taxon>
        <taxon>Alteromonadales</taxon>
        <taxon>Alteromonadaceae</taxon>
        <taxon>Paraglaciecola</taxon>
    </lineage>
</organism>
<keyword evidence="2" id="KW-1185">Reference proteome</keyword>
<dbReference type="EMBL" id="JAKGAS010000002">
    <property type="protein sequence ID" value="MCF2947474.1"/>
    <property type="molecule type" value="Genomic_DNA"/>
</dbReference>
<proteinExistence type="predicted"/>
<reference evidence="1 2" key="1">
    <citation type="submission" date="2022-01" db="EMBL/GenBank/DDBJ databases">
        <title>Paraglaciecola sp. G1-23.</title>
        <authorList>
            <person name="Jin M.S."/>
            <person name="Han D.M."/>
            <person name="Kim H.M."/>
            <person name="Jeon C.O."/>
        </authorList>
    </citation>
    <scope>NUCLEOTIDE SEQUENCE [LARGE SCALE GENOMIC DNA]</scope>
    <source>
        <strain evidence="1 2">G1-23</strain>
    </source>
</reference>
<dbReference type="PROSITE" id="PS51257">
    <property type="entry name" value="PROKAR_LIPOPROTEIN"/>
    <property type="match status" value="1"/>
</dbReference>